<dbReference type="GO" id="GO:0030544">
    <property type="term" value="F:Hsp70 protein binding"/>
    <property type="evidence" value="ECO:0007669"/>
    <property type="project" value="TreeGrafter"/>
</dbReference>
<dbReference type="Pfam" id="PF00226">
    <property type="entry name" value="DnaJ"/>
    <property type="match status" value="1"/>
</dbReference>
<feature type="domain" description="J" evidence="2">
    <location>
        <begin position="16"/>
        <end position="80"/>
    </location>
</feature>
<dbReference type="GeneID" id="64859134"/>
<dbReference type="PANTHER" id="PTHR43908">
    <property type="entry name" value="AT29763P-RELATED"/>
    <property type="match status" value="1"/>
</dbReference>
<comment type="caution">
    <text evidence="3">The sequence shown here is derived from an EMBL/GenBank/DDBJ whole genome shotgun (WGS) entry which is preliminary data.</text>
</comment>
<feature type="region of interest" description="Disordered" evidence="1">
    <location>
        <begin position="318"/>
        <end position="360"/>
    </location>
</feature>
<dbReference type="InterPro" id="IPR001623">
    <property type="entry name" value="DnaJ_domain"/>
</dbReference>
<dbReference type="EMBL" id="CAEFZW010000008">
    <property type="protein sequence ID" value="CAB4256065.1"/>
    <property type="molecule type" value="Genomic_DNA"/>
</dbReference>
<proteinExistence type="predicted"/>
<dbReference type="PANTHER" id="PTHR43908:SF3">
    <property type="entry name" value="AT29763P-RELATED"/>
    <property type="match status" value="1"/>
</dbReference>
<feature type="compositionally biased region" description="Polar residues" evidence="1">
    <location>
        <begin position="283"/>
        <end position="297"/>
    </location>
</feature>
<dbReference type="AlphaFoldDB" id="A0A8H2VIL9"/>
<dbReference type="Gene3D" id="1.10.287.110">
    <property type="entry name" value="DnaJ domain"/>
    <property type="match status" value="1"/>
</dbReference>
<dbReference type="InterPro" id="IPR018253">
    <property type="entry name" value="DnaJ_domain_CS"/>
</dbReference>
<accession>A0A8H2VIL9</accession>
<feature type="compositionally biased region" description="Polar residues" evidence="1">
    <location>
        <begin position="131"/>
        <end position="140"/>
    </location>
</feature>
<feature type="region of interest" description="Disordered" evidence="1">
    <location>
        <begin position="90"/>
        <end position="140"/>
    </location>
</feature>
<evidence type="ECO:0000313" key="3">
    <source>
        <dbReference type="EMBL" id="CAB4256065.1"/>
    </source>
</evidence>
<dbReference type="CDD" id="cd06257">
    <property type="entry name" value="DnaJ"/>
    <property type="match status" value="1"/>
</dbReference>
<sequence length="531" mass="61713">MSKENEARILSLDETTWYSVLGLTTVATDVEIRRSYMKLAKILHPDKSKSDASAELFKVVVNAHNILTDAEKREEYDTLLRSQGLYQYNSPGKTSSFSTKEARNSRPRKAKSYDKQPYGFGFSNGKKDVGDNSSPKKSSVPIFQSFNMKNYQRSYNKRTEMDEERKEYTNNKFRDTHVEETEVANNEYDSKRNIDEDEEENEVENDMDIISTDDEHETGDRSMQDSVSESEGIQIFEAQNIHKRTKMEETVPHENPGDTNHTFWNHDIRRSARNKSKIRQQARRSTSPVKNTPLTNTDLHDTFTCGINEVINKMYNSMGKESSKSRSSSETTYEEPRASSKRGKPASTSTPEDRTDTDPIFNMEHINDTLRSIPMSKKVKLFAEYNGTSRTESIHEPVNQTLPRYYKKDSMSMQDTFNVNELNEMTIEIPQFIFPDMMQNITLYELEKIKQELTDFIQLCNEIKVKLIELYSNKVKHDISHNSRLFKVENQQFLQVGDTYNNIIINKIYQIEQAQHIAIEKYLRTNQRALP</sequence>
<dbReference type="PROSITE" id="PS00636">
    <property type="entry name" value="DNAJ_1"/>
    <property type="match status" value="1"/>
</dbReference>
<dbReference type="Proteomes" id="UP000644660">
    <property type="component" value="Unassembled WGS sequence"/>
</dbReference>
<dbReference type="InterPro" id="IPR036869">
    <property type="entry name" value="J_dom_sf"/>
</dbReference>
<feature type="compositionally biased region" description="Basic residues" evidence="1">
    <location>
        <begin position="271"/>
        <end position="282"/>
    </location>
</feature>
<feature type="region of interest" description="Disordered" evidence="1">
    <location>
        <begin position="211"/>
        <end position="230"/>
    </location>
</feature>
<dbReference type="PROSITE" id="PS50076">
    <property type="entry name" value="DNAJ_2"/>
    <property type="match status" value="1"/>
</dbReference>
<keyword evidence="4" id="KW-1185">Reference proteome</keyword>
<dbReference type="OrthoDB" id="10250354at2759"/>
<protein>
    <recommendedName>
        <fullName evidence="2">J domain-containing protein</fullName>
    </recommendedName>
</protein>
<dbReference type="InterPro" id="IPR051100">
    <property type="entry name" value="DnaJ_subfamily_B/C"/>
</dbReference>
<evidence type="ECO:0000259" key="2">
    <source>
        <dbReference type="PROSITE" id="PS50076"/>
    </source>
</evidence>
<dbReference type="RefSeq" id="XP_041407909.1">
    <property type="nucleotide sequence ID" value="XM_041551975.1"/>
</dbReference>
<organism evidence="3 4">
    <name type="scientific">Maudiozyma barnettii</name>
    <dbReference type="NCBI Taxonomy" id="61262"/>
    <lineage>
        <taxon>Eukaryota</taxon>
        <taxon>Fungi</taxon>
        <taxon>Dikarya</taxon>
        <taxon>Ascomycota</taxon>
        <taxon>Saccharomycotina</taxon>
        <taxon>Saccharomycetes</taxon>
        <taxon>Saccharomycetales</taxon>
        <taxon>Saccharomycetaceae</taxon>
        <taxon>Maudiozyma</taxon>
    </lineage>
</organism>
<dbReference type="PRINTS" id="PR00625">
    <property type="entry name" value="JDOMAIN"/>
</dbReference>
<name>A0A8H2VIL9_9SACH</name>
<dbReference type="SMART" id="SM00271">
    <property type="entry name" value="DnaJ"/>
    <property type="match status" value="1"/>
</dbReference>
<dbReference type="GO" id="GO:0071218">
    <property type="term" value="P:cellular response to misfolded protein"/>
    <property type="evidence" value="ECO:0007669"/>
    <property type="project" value="TreeGrafter"/>
</dbReference>
<evidence type="ECO:0000256" key="1">
    <source>
        <dbReference type="SAM" id="MobiDB-lite"/>
    </source>
</evidence>
<feature type="compositionally biased region" description="Polar residues" evidence="1">
    <location>
        <begin position="90"/>
        <end position="99"/>
    </location>
</feature>
<reference evidence="3 4" key="1">
    <citation type="submission" date="2020-05" db="EMBL/GenBank/DDBJ databases">
        <authorList>
            <person name="Casaregola S."/>
            <person name="Devillers H."/>
            <person name="Grondin C."/>
        </authorList>
    </citation>
    <scope>NUCLEOTIDE SEQUENCE [LARGE SCALE GENOMIC DNA]</scope>
    <source>
        <strain evidence="3 4">CLIB 1767</strain>
    </source>
</reference>
<dbReference type="GO" id="GO:0005789">
    <property type="term" value="C:endoplasmic reticulum membrane"/>
    <property type="evidence" value="ECO:0007669"/>
    <property type="project" value="TreeGrafter"/>
</dbReference>
<evidence type="ECO:0000313" key="4">
    <source>
        <dbReference type="Proteomes" id="UP000644660"/>
    </source>
</evidence>
<gene>
    <name evidence="3" type="ORF">KABA2_08S02442</name>
</gene>
<feature type="region of interest" description="Disordered" evidence="1">
    <location>
        <begin position="250"/>
        <end position="300"/>
    </location>
</feature>
<dbReference type="SUPFAM" id="SSF46565">
    <property type="entry name" value="Chaperone J-domain"/>
    <property type="match status" value="1"/>
</dbReference>